<dbReference type="PANTHER" id="PTHR43280">
    <property type="entry name" value="ARAC-FAMILY TRANSCRIPTIONAL REGULATOR"/>
    <property type="match status" value="1"/>
</dbReference>
<evidence type="ECO:0000259" key="4">
    <source>
        <dbReference type="PROSITE" id="PS01124"/>
    </source>
</evidence>
<dbReference type="Gene3D" id="1.10.10.60">
    <property type="entry name" value="Homeodomain-like"/>
    <property type="match status" value="2"/>
</dbReference>
<feature type="domain" description="HTH araC/xylS-type" evidence="4">
    <location>
        <begin position="165"/>
        <end position="263"/>
    </location>
</feature>
<proteinExistence type="predicted"/>
<evidence type="ECO:0000256" key="2">
    <source>
        <dbReference type="ARBA" id="ARBA00023125"/>
    </source>
</evidence>
<keyword evidence="3" id="KW-0804">Transcription</keyword>
<protein>
    <submittedName>
        <fullName evidence="5">AraC family transcriptional regulator</fullName>
    </submittedName>
</protein>
<dbReference type="SUPFAM" id="SSF46689">
    <property type="entry name" value="Homeodomain-like"/>
    <property type="match status" value="2"/>
</dbReference>
<reference evidence="5 6" key="1">
    <citation type="submission" date="2022-09" db="EMBL/GenBank/DDBJ databases">
        <authorList>
            <person name="Han X.L."/>
            <person name="Wang Q."/>
            <person name="Lu T."/>
        </authorList>
    </citation>
    <scope>NUCLEOTIDE SEQUENCE [LARGE SCALE GENOMIC DNA]</scope>
    <source>
        <strain evidence="5 6">WQ 127069</strain>
    </source>
</reference>
<accession>A0ABT2UBU0</accession>
<evidence type="ECO:0000313" key="6">
    <source>
        <dbReference type="Proteomes" id="UP001652445"/>
    </source>
</evidence>
<dbReference type="SMART" id="SM00342">
    <property type="entry name" value="HTH_ARAC"/>
    <property type="match status" value="1"/>
</dbReference>
<evidence type="ECO:0000256" key="3">
    <source>
        <dbReference type="ARBA" id="ARBA00023163"/>
    </source>
</evidence>
<dbReference type="PROSITE" id="PS01124">
    <property type="entry name" value="HTH_ARAC_FAMILY_2"/>
    <property type="match status" value="1"/>
</dbReference>
<name>A0ABT2UBU0_9BACL</name>
<comment type="caution">
    <text evidence="5">The sequence shown here is derived from an EMBL/GenBank/DDBJ whole genome shotgun (WGS) entry which is preliminary data.</text>
</comment>
<dbReference type="Pfam" id="PF12833">
    <property type="entry name" value="HTH_18"/>
    <property type="match status" value="1"/>
</dbReference>
<evidence type="ECO:0000256" key="1">
    <source>
        <dbReference type="ARBA" id="ARBA00023015"/>
    </source>
</evidence>
<organism evidence="5 6">
    <name type="scientific">Paenibacillus baimaensis</name>
    <dbReference type="NCBI Taxonomy" id="2982185"/>
    <lineage>
        <taxon>Bacteria</taxon>
        <taxon>Bacillati</taxon>
        <taxon>Bacillota</taxon>
        <taxon>Bacilli</taxon>
        <taxon>Bacillales</taxon>
        <taxon>Paenibacillaceae</taxon>
        <taxon>Paenibacillus</taxon>
    </lineage>
</organism>
<keyword evidence="1" id="KW-0805">Transcription regulation</keyword>
<dbReference type="PANTHER" id="PTHR43280:SF2">
    <property type="entry name" value="HTH-TYPE TRANSCRIPTIONAL REGULATOR EXSA"/>
    <property type="match status" value="1"/>
</dbReference>
<keyword evidence="2" id="KW-0238">DNA-binding</keyword>
<dbReference type="InterPro" id="IPR009057">
    <property type="entry name" value="Homeodomain-like_sf"/>
</dbReference>
<evidence type="ECO:0000313" key="5">
    <source>
        <dbReference type="EMBL" id="MCU6792070.1"/>
    </source>
</evidence>
<dbReference type="Proteomes" id="UP001652445">
    <property type="component" value="Unassembled WGS sequence"/>
</dbReference>
<keyword evidence="6" id="KW-1185">Reference proteome</keyword>
<dbReference type="InterPro" id="IPR018060">
    <property type="entry name" value="HTH_AraC"/>
</dbReference>
<sequence>MYFQQLVHIIPTLDEITPSHSSQTLVTTGGSHQLIIVQRGHLLIAAKDQEPTVCTQGFACHPDYGPYFIQVPKTKEVDYVVITYRVLPETSTWTLYGPLHTISEIKIHYMIEELLRTMYEIDTHSVDEEAAQQFRKRLMMERILFIYLYESRMREELKSSVSSIEETLSYINEHYMLKLTLPMLSRRAGMSEGHYTVLFKKHTGETLMTYVNNLRIEKAKLLFQQTDLLAKEIAQKVGYVDYFHFSRVFKKITGASPSIFQQNHAPKNTDRTSKD</sequence>
<dbReference type="EMBL" id="JAOQIO010000016">
    <property type="protein sequence ID" value="MCU6792070.1"/>
    <property type="molecule type" value="Genomic_DNA"/>
</dbReference>
<gene>
    <name evidence="5" type="ORF">OB236_08010</name>
</gene>
<dbReference type="RefSeq" id="WP_262683467.1">
    <property type="nucleotide sequence ID" value="NZ_JAOQIO010000016.1"/>
</dbReference>